<evidence type="ECO:0000313" key="2">
    <source>
        <dbReference type="Proteomes" id="UP000265520"/>
    </source>
</evidence>
<dbReference type="PANTHER" id="PTHR46890">
    <property type="entry name" value="NON-LTR RETROLELEMENT REVERSE TRANSCRIPTASE-LIKE PROTEIN-RELATED"/>
    <property type="match status" value="1"/>
</dbReference>
<evidence type="ECO:0000313" key="1">
    <source>
        <dbReference type="EMBL" id="MCH92260.1"/>
    </source>
</evidence>
<name>A0A392MXL5_9FABA</name>
<dbReference type="PANTHER" id="PTHR46890:SF48">
    <property type="entry name" value="RNA-DIRECTED DNA POLYMERASE"/>
    <property type="match status" value="1"/>
</dbReference>
<dbReference type="Proteomes" id="UP000265520">
    <property type="component" value="Unassembled WGS sequence"/>
</dbReference>
<dbReference type="AlphaFoldDB" id="A0A392MXL5"/>
<reference evidence="1 2" key="1">
    <citation type="journal article" date="2018" name="Front. Plant Sci.">
        <title>Red Clover (Trifolium pratense) and Zigzag Clover (T. medium) - A Picture of Genomic Similarities and Differences.</title>
        <authorList>
            <person name="Dluhosova J."/>
            <person name="Istvanek J."/>
            <person name="Nedelnik J."/>
            <person name="Repkova J."/>
        </authorList>
    </citation>
    <scope>NUCLEOTIDE SEQUENCE [LARGE SCALE GENOMIC DNA]</scope>
    <source>
        <strain evidence="2">cv. 10/8</strain>
        <tissue evidence="1">Leaf</tissue>
    </source>
</reference>
<sequence>MSLLIGLKHWPTFCRSLNVKTLKPFNGPELGGLKKGMLIPVGSPLHLGDFQPISLLGSLYKLVAKVLAGRLAVVMDKIISPNQPAYIKGSQLVDGVVAINEIINLAKKSRKRSRTQEINTQKGLKQGDPQLGFYSGFKVGNSGLVVILCSS</sequence>
<feature type="non-terminal residue" evidence="1">
    <location>
        <position position="151"/>
    </location>
</feature>
<dbReference type="InterPro" id="IPR052343">
    <property type="entry name" value="Retrotransposon-Effector_Assoc"/>
</dbReference>
<dbReference type="EMBL" id="LXQA010022294">
    <property type="protein sequence ID" value="MCH92260.1"/>
    <property type="molecule type" value="Genomic_DNA"/>
</dbReference>
<accession>A0A392MXL5</accession>
<organism evidence="1 2">
    <name type="scientific">Trifolium medium</name>
    <dbReference type="NCBI Taxonomy" id="97028"/>
    <lineage>
        <taxon>Eukaryota</taxon>
        <taxon>Viridiplantae</taxon>
        <taxon>Streptophyta</taxon>
        <taxon>Embryophyta</taxon>
        <taxon>Tracheophyta</taxon>
        <taxon>Spermatophyta</taxon>
        <taxon>Magnoliopsida</taxon>
        <taxon>eudicotyledons</taxon>
        <taxon>Gunneridae</taxon>
        <taxon>Pentapetalae</taxon>
        <taxon>rosids</taxon>
        <taxon>fabids</taxon>
        <taxon>Fabales</taxon>
        <taxon>Fabaceae</taxon>
        <taxon>Papilionoideae</taxon>
        <taxon>50 kb inversion clade</taxon>
        <taxon>NPAAA clade</taxon>
        <taxon>Hologalegina</taxon>
        <taxon>IRL clade</taxon>
        <taxon>Trifolieae</taxon>
        <taxon>Trifolium</taxon>
    </lineage>
</organism>
<comment type="caution">
    <text evidence="1">The sequence shown here is derived from an EMBL/GenBank/DDBJ whole genome shotgun (WGS) entry which is preliminary data.</text>
</comment>
<protein>
    <submittedName>
        <fullName evidence="1">Uncharacterized protein</fullName>
    </submittedName>
</protein>
<proteinExistence type="predicted"/>
<gene>
    <name evidence="1" type="ORF">A2U01_0013197</name>
</gene>
<keyword evidence="2" id="KW-1185">Reference proteome</keyword>